<keyword evidence="1" id="KW-0812">Transmembrane</keyword>
<keyword evidence="3" id="KW-1185">Reference proteome</keyword>
<proteinExistence type="predicted"/>
<sequence>MKVNQLGDGRILFHDKRGSVLVDNNLLMAYTTYSFSGYSDDELNNLIQKWWNRYLLIEKLKQKRVNKNNVLSITIVIIVTLILILTLVK</sequence>
<gene>
    <name evidence="2" type="ORF">CPT_Privateer_123</name>
</gene>
<accession>A0A6G8R414</accession>
<keyword evidence="1" id="KW-0472">Membrane</keyword>
<evidence type="ECO:0000313" key="2">
    <source>
        <dbReference type="EMBL" id="QIN94913.1"/>
    </source>
</evidence>
<keyword evidence="1" id="KW-1133">Transmembrane helix</keyword>
<protein>
    <submittedName>
        <fullName evidence="2">Uncharacterized protein</fullName>
    </submittedName>
</protein>
<organism evidence="2 3">
    <name type="scientific">Proteus phage Privateer</name>
    <dbReference type="NCBI Taxonomy" id="2712958"/>
    <lineage>
        <taxon>Viruses</taxon>
        <taxon>Duplodnaviria</taxon>
        <taxon>Heunggongvirae</taxon>
        <taxon>Uroviricota</taxon>
        <taxon>Caudoviricetes</taxon>
        <taxon>Grimontviridae</taxon>
        <taxon>Privateervirus</taxon>
        <taxon>Privateervirus privateer</taxon>
    </lineage>
</organism>
<evidence type="ECO:0000256" key="1">
    <source>
        <dbReference type="SAM" id="Phobius"/>
    </source>
</evidence>
<reference evidence="2 3" key="1">
    <citation type="submission" date="2020-02" db="EMBL/GenBank/DDBJ databases">
        <title>Characterization of Proteus podophage Privateer.</title>
        <authorList>
            <person name="Corban J."/>
            <person name="Ramsey J."/>
        </authorList>
    </citation>
    <scope>NUCLEOTIDE SEQUENCE [LARGE SCALE GENOMIC DNA]</scope>
</reference>
<dbReference type="EMBL" id="MT028297">
    <property type="protein sequence ID" value="QIN94913.1"/>
    <property type="molecule type" value="Genomic_DNA"/>
</dbReference>
<name>A0A6G8R414_9CAUD</name>
<feature type="transmembrane region" description="Helical" evidence="1">
    <location>
        <begin position="69"/>
        <end position="88"/>
    </location>
</feature>
<evidence type="ECO:0000313" key="3">
    <source>
        <dbReference type="Proteomes" id="UP000500956"/>
    </source>
</evidence>
<dbReference type="Proteomes" id="UP000500956">
    <property type="component" value="Segment"/>
</dbReference>